<dbReference type="PANTHER" id="PTHR16777">
    <property type="entry name" value="PROTEIN ECT2"/>
    <property type="match status" value="1"/>
</dbReference>
<evidence type="ECO:0000313" key="1">
    <source>
        <dbReference type="EMBL" id="KAJ1358128.1"/>
    </source>
</evidence>
<dbReference type="GO" id="GO:0000281">
    <property type="term" value="P:mitotic cytokinesis"/>
    <property type="evidence" value="ECO:0007669"/>
    <property type="project" value="TreeGrafter"/>
</dbReference>
<dbReference type="Proteomes" id="UP001196413">
    <property type="component" value="Unassembled WGS sequence"/>
</dbReference>
<comment type="caution">
    <text evidence="1">The sequence shown here is derived from an EMBL/GenBank/DDBJ whole genome shotgun (WGS) entry which is preliminary data.</text>
</comment>
<sequence length="287" mass="32664">MKSNEFCQEKERDRSLGKQKLEYLLNVPFQQITSRIPASLKEIRSQTTALDPDFEPIGEAIEAIDKMLGTINENKKICAETEAIFKKIQGLPGHLLKAPRQFICAMEFLSIPNGTNAWICSIIELLLFKDCVLMTEKIDPGVSCPEFLRFKRAVRTLKFVEYCHLIRVRAVRILESANEGNMLVIVVRNHAKDDEWYLQTLCSVDSINEFVTKLVDEVFQATGRRISIDVGCPSELDEATLNESRFSSATSKVLRWVSLHRSRFMNRSITTAAAAFERNGVEKELKT</sequence>
<dbReference type="InterPro" id="IPR035899">
    <property type="entry name" value="DBL_dom_sf"/>
</dbReference>
<dbReference type="SUPFAM" id="SSF48065">
    <property type="entry name" value="DBL homology domain (DH-domain)"/>
    <property type="match status" value="1"/>
</dbReference>
<dbReference type="PANTHER" id="PTHR16777:SF2">
    <property type="entry name" value="PROTEIN ECT2"/>
    <property type="match status" value="1"/>
</dbReference>
<proteinExistence type="predicted"/>
<name>A0AAD5MLK0_PARTN</name>
<keyword evidence="2" id="KW-1185">Reference proteome</keyword>
<dbReference type="AlphaFoldDB" id="A0AAD5MLK0"/>
<dbReference type="GO" id="GO:0005096">
    <property type="term" value="F:GTPase activator activity"/>
    <property type="evidence" value="ECO:0007669"/>
    <property type="project" value="InterPro"/>
</dbReference>
<dbReference type="GO" id="GO:0005938">
    <property type="term" value="C:cell cortex"/>
    <property type="evidence" value="ECO:0007669"/>
    <property type="project" value="TreeGrafter"/>
</dbReference>
<dbReference type="InterPro" id="IPR026817">
    <property type="entry name" value="Ect2"/>
</dbReference>
<dbReference type="GO" id="GO:2000431">
    <property type="term" value="P:regulation of cytokinesis, actomyosin contractile ring assembly"/>
    <property type="evidence" value="ECO:0007669"/>
    <property type="project" value="InterPro"/>
</dbReference>
<reference evidence="1" key="1">
    <citation type="submission" date="2021-06" db="EMBL/GenBank/DDBJ databases">
        <title>Parelaphostrongylus tenuis whole genome reference sequence.</title>
        <authorList>
            <person name="Garwood T.J."/>
            <person name="Larsen P.A."/>
            <person name="Fountain-Jones N.M."/>
            <person name="Garbe J.R."/>
            <person name="Macchietto M.G."/>
            <person name="Kania S.A."/>
            <person name="Gerhold R.W."/>
            <person name="Richards J.E."/>
            <person name="Wolf T.M."/>
        </authorList>
    </citation>
    <scope>NUCLEOTIDE SEQUENCE</scope>
    <source>
        <strain evidence="1">MNPRO001-30</strain>
        <tissue evidence="1">Meninges</tissue>
    </source>
</reference>
<dbReference type="Gene3D" id="1.20.900.10">
    <property type="entry name" value="Dbl homology (DH) domain"/>
    <property type="match status" value="1"/>
</dbReference>
<gene>
    <name evidence="1" type="primary">ECT2_3</name>
    <name evidence="1" type="ORF">KIN20_016442</name>
</gene>
<protein>
    <submittedName>
        <fullName evidence="1">Protein T2</fullName>
    </submittedName>
</protein>
<evidence type="ECO:0000313" key="2">
    <source>
        <dbReference type="Proteomes" id="UP001196413"/>
    </source>
</evidence>
<dbReference type="GO" id="GO:0007399">
    <property type="term" value="P:nervous system development"/>
    <property type="evidence" value="ECO:0007669"/>
    <property type="project" value="TreeGrafter"/>
</dbReference>
<dbReference type="GO" id="GO:0005634">
    <property type="term" value="C:nucleus"/>
    <property type="evidence" value="ECO:0007669"/>
    <property type="project" value="InterPro"/>
</dbReference>
<dbReference type="EMBL" id="JAHQIW010003299">
    <property type="protein sequence ID" value="KAJ1358128.1"/>
    <property type="molecule type" value="Genomic_DNA"/>
</dbReference>
<accession>A0AAD5MLK0</accession>
<dbReference type="GO" id="GO:0005085">
    <property type="term" value="F:guanyl-nucleotide exchange factor activity"/>
    <property type="evidence" value="ECO:0007669"/>
    <property type="project" value="InterPro"/>
</dbReference>
<organism evidence="1 2">
    <name type="scientific">Parelaphostrongylus tenuis</name>
    <name type="common">Meningeal worm</name>
    <dbReference type="NCBI Taxonomy" id="148309"/>
    <lineage>
        <taxon>Eukaryota</taxon>
        <taxon>Metazoa</taxon>
        <taxon>Ecdysozoa</taxon>
        <taxon>Nematoda</taxon>
        <taxon>Chromadorea</taxon>
        <taxon>Rhabditida</taxon>
        <taxon>Rhabditina</taxon>
        <taxon>Rhabditomorpha</taxon>
        <taxon>Strongyloidea</taxon>
        <taxon>Metastrongylidae</taxon>
        <taxon>Parelaphostrongylus</taxon>
    </lineage>
</organism>